<evidence type="ECO:0000256" key="1">
    <source>
        <dbReference type="PROSITE-ProRule" id="PRU00267"/>
    </source>
</evidence>
<organism evidence="4 5">
    <name type="scientific">Thanatephorus cucumeris (strain AG1-IB / isolate 7/3/14)</name>
    <name type="common">Lettuce bottom rot fungus</name>
    <name type="synonym">Rhizoctonia solani</name>
    <dbReference type="NCBI Taxonomy" id="1108050"/>
    <lineage>
        <taxon>Eukaryota</taxon>
        <taxon>Fungi</taxon>
        <taxon>Dikarya</taxon>
        <taxon>Basidiomycota</taxon>
        <taxon>Agaricomycotina</taxon>
        <taxon>Agaricomycetes</taxon>
        <taxon>Cantharellales</taxon>
        <taxon>Ceratobasidiaceae</taxon>
        <taxon>Rhizoctonia</taxon>
        <taxon>Rhizoctonia solani AG-1</taxon>
    </lineage>
</organism>
<feature type="compositionally biased region" description="Polar residues" evidence="2">
    <location>
        <begin position="209"/>
        <end position="233"/>
    </location>
</feature>
<keyword evidence="1" id="KW-0539">Nucleus</keyword>
<dbReference type="Gene3D" id="1.10.30.10">
    <property type="entry name" value="High mobility group box domain"/>
    <property type="match status" value="1"/>
</dbReference>
<reference evidence="4 5" key="1">
    <citation type="submission" date="2014-11" db="EMBL/GenBank/DDBJ databases">
        <authorList>
            <person name="Wibberg Daniel"/>
        </authorList>
    </citation>
    <scope>NUCLEOTIDE SEQUENCE [LARGE SCALE GENOMIC DNA]</scope>
    <source>
        <strain evidence="4">Rhizoctonia solani AG1-IB 7/3/14</strain>
    </source>
</reference>
<dbReference type="STRING" id="1108050.A0A0B7FD76"/>
<keyword evidence="1" id="KW-0238">DNA-binding</keyword>
<feature type="DNA-binding region" description="HMG box" evidence="1">
    <location>
        <begin position="57"/>
        <end position="127"/>
    </location>
</feature>
<evidence type="ECO:0000313" key="5">
    <source>
        <dbReference type="Proteomes" id="UP000059188"/>
    </source>
</evidence>
<evidence type="ECO:0000259" key="3">
    <source>
        <dbReference type="PROSITE" id="PS50118"/>
    </source>
</evidence>
<evidence type="ECO:0000313" key="4">
    <source>
        <dbReference type="EMBL" id="CEL54113.1"/>
    </source>
</evidence>
<dbReference type="Proteomes" id="UP000059188">
    <property type="component" value="Unassembled WGS sequence"/>
</dbReference>
<dbReference type="OrthoDB" id="6247875at2759"/>
<dbReference type="GO" id="GO:0005634">
    <property type="term" value="C:nucleus"/>
    <property type="evidence" value="ECO:0007669"/>
    <property type="project" value="UniProtKB-UniRule"/>
</dbReference>
<dbReference type="GO" id="GO:0003677">
    <property type="term" value="F:DNA binding"/>
    <property type="evidence" value="ECO:0007669"/>
    <property type="project" value="UniProtKB-UniRule"/>
</dbReference>
<evidence type="ECO:0000256" key="2">
    <source>
        <dbReference type="SAM" id="MobiDB-lite"/>
    </source>
</evidence>
<sequence>MPSSSSLGSSTKRLSSKLPFTVDSIEHYEPFKLLDPAVKDKIRELLSGNVINCKGNIKRPQNPYTLSRQGPLPKLTQQLADSVEGTSESPSATVRNKWKEQKDEQEKYKALAERMKQEHNEKFPGYKFTPISQYKWEAINEEGKKKWFFDSISFISTNILRWVPGTEPRSLDINEWIRDPSHHEYVADEVLKKVMNSRRAPHRSRSENRSASQSPVDLPQSTVQQPNDLNETGPQPVGAHAHSDIIISSTPWLETTVCPKLLDLTVYPMPASMITTFAHASLETRTDYPGSLDDLIEEEGSHFFESWVIGDMEHSYRNPPSQLSDQDNSETELSAEYLEILSHFINISEFEADESGDGDHVARSNDL</sequence>
<dbReference type="AlphaFoldDB" id="A0A0B7FD76"/>
<gene>
    <name evidence="4" type="ORF">RSOLAG1IB_06824</name>
</gene>
<dbReference type="InterPro" id="IPR036910">
    <property type="entry name" value="HMG_box_dom_sf"/>
</dbReference>
<dbReference type="InterPro" id="IPR009071">
    <property type="entry name" value="HMG_box_dom"/>
</dbReference>
<feature type="domain" description="HMG box" evidence="3">
    <location>
        <begin position="57"/>
        <end position="127"/>
    </location>
</feature>
<accession>A0A0B7FD76</accession>
<proteinExistence type="predicted"/>
<dbReference type="SUPFAM" id="SSF47095">
    <property type="entry name" value="HMG-box"/>
    <property type="match status" value="1"/>
</dbReference>
<keyword evidence="5" id="KW-1185">Reference proteome</keyword>
<dbReference type="EMBL" id="LN679114">
    <property type="protein sequence ID" value="CEL54113.1"/>
    <property type="molecule type" value="Genomic_DNA"/>
</dbReference>
<name>A0A0B7FD76_THACB</name>
<feature type="region of interest" description="Disordered" evidence="2">
    <location>
        <begin position="196"/>
        <end position="239"/>
    </location>
</feature>
<dbReference type="PROSITE" id="PS50118">
    <property type="entry name" value="HMG_BOX_2"/>
    <property type="match status" value="1"/>
</dbReference>
<protein>
    <recommendedName>
        <fullName evidence="3">HMG box domain-containing protein</fullName>
    </recommendedName>
</protein>